<accession>A0ABQ7JSU1</accession>
<keyword evidence="2" id="KW-0805">Transcription regulation</keyword>
<dbReference type="EMBL" id="JAAAIM010000765">
    <property type="protein sequence ID" value="KAG0284503.1"/>
    <property type="molecule type" value="Genomic_DNA"/>
</dbReference>
<name>A0ABQ7JSU1_9FUNG</name>
<reference evidence="4 5" key="1">
    <citation type="journal article" date="2020" name="Fungal Divers.">
        <title>Resolving the Mortierellaceae phylogeny through synthesis of multi-gene phylogenetics and phylogenomics.</title>
        <authorList>
            <person name="Vandepol N."/>
            <person name="Liber J."/>
            <person name="Desiro A."/>
            <person name="Na H."/>
            <person name="Kennedy M."/>
            <person name="Barry K."/>
            <person name="Grigoriev I.V."/>
            <person name="Miller A.N."/>
            <person name="O'Donnell K."/>
            <person name="Stajich J.E."/>
            <person name="Bonito G."/>
        </authorList>
    </citation>
    <scope>NUCLEOTIDE SEQUENCE [LARGE SCALE GENOMIC DNA]</scope>
    <source>
        <strain evidence="4 5">AD045</strain>
    </source>
</reference>
<evidence type="ECO:0000313" key="4">
    <source>
        <dbReference type="EMBL" id="KAG0284503.1"/>
    </source>
</evidence>
<dbReference type="InterPro" id="IPR039370">
    <property type="entry name" value="BTF3"/>
</dbReference>
<protein>
    <recommendedName>
        <fullName evidence="2">Nascent polypeptide-associated complex subunit beta</fullName>
    </recommendedName>
</protein>
<proteinExistence type="inferred from homology"/>
<dbReference type="PANTHER" id="PTHR10351">
    <property type="entry name" value="TRANSCRIPTION FACTOR BTF3 FAMILY MEMBER"/>
    <property type="match status" value="1"/>
</dbReference>
<dbReference type="PROSITE" id="PS51151">
    <property type="entry name" value="NAC_AB"/>
    <property type="match status" value="1"/>
</dbReference>
<dbReference type="SMART" id="SM01407">
    <property type="entry name" value="NAC"/>
    <property type="match status" value="1"/>
</dbReference>
<evidence type="ECO:0000256" key="1">
    <source>
        <dbReference type="ARBA" id="ARBA00005296"/>
    </source>
</evidence>
<evidence type="ECO:0000256" key="2">
    <source>
        <dbReference type="RuleBase" id="RU361272"/>
    </source>
</evidence>
<comment type="subunit">
    <text evidence="2">Part of the nascent polypeptide-associated complex (NAC).</text>
</comment>
<evidence type="ECO:0000313" key="5">
    <source>
        <dbReference type="Proteomes" id="UP001194696"/>
    </source>
</evidence>
<dbReference type="Pfam" id="PF01849">
    <property type="entry name" value="NAC"/>
    <property type="match status" value="1"/>
</dbReference>
<keyword evidence="5" id="KW-1185">Reference proteome</keyword>
<sequence length="157" mass="17168">MNPEKLAKLQANANRSKGAPRRVIKKVHRPVAQDDRKLQGALEKLALVAQPYVEEVNMFLEEGTVLHFRQPKVHVSASSNTYAIYGRGEEKELTELVPGILNQLGPDSLASLRKLAESYQQSAAGQAALAAEGDDEVPDLVESFEEASIDETKETTA</sequence>
<comment type="similarity">
    <text evidence="1 2">Belongs to the NAC-beta family.</text>
</comment>
<keyword evidence="2" id="KW-0804">Transcription</keyword>
<dbReference type="InterPro" id="IPR038187">
    <property type="entry name" value="NAC_A/B_dom_sf"/>
</dbReference>
<dbReference type="InterPro" id="IPR002715">
    <property type="entry name" value="Nas_poly-pep-assoc_cplx_dom"/>
</dbReference>
<dbReference type="CDD" id="cd22055">
    <property type="entry name" value="NAC_BTF3"/>
    <property type="match status" value="1"/>
</dbReference>
<feature type="domain" description="NAC-A/B" evidence="3">
    <location>
        <begin position="32"/>
        <end position="97"/>
    </location>
</feature>
<gene>
    <name evidence="4" type="primary">EGD1</name>
    <name evidence="4" type="ORF">BGZ96_011131</name>
</gene>
<organism evidence="4 5">
    <name type="scientific">Linnemannia gamsii</name>
    <dbReference type="NCBI Taxonomy" id="64522"/>
    <lineage>
        <taxon>Eukaryota</taxon>
        <taxon>Fungi</taxon>
        <taxon>Fungi incertae sedis</taxon>
        <taxon>Mucoromycota</taxon>
        <taxon>Mortierellomycotina</taxon>
        <taxon>Mortierellomycetes</taxon>
        <taxon>Mortierellales</taxon>
        <taxon>Mortierellaceae</taxon>
        <taxon>Linnemannia</taxon>
    </lineage>
</organism>
<evidence type="ECO:0000259" key="3">
    <source>
        <dbReference type="PROSITE" id="PS51151"/>
    </source>
</evidence>
<dbReference type="Proteomes" id="UP001194696">
    <property type="component" value="Unassembled WGS sequence"/>
</dbReference>
<comment type="caution">
    <text evidence="4">The sequence shown here is derived from an EMBL/GenBank/DDBJ whole genome shotgun (WGS) entry which is preliminary data.</text>
</comment>
<dbReference type="Gene3D" id="2.20.70.30">
    <property type="entry name" value="Nascent polypeptide-associated complex domain"/>
    <property type="match status" value="1"/>
</dbReference>